<reference evidence="1 2" key="1">
    <citation type="submission" date="2019-03" db="EMBL/GenBank/DDBJ databases">
        <title>San Antonio Military Medical Center submission to MRSN (WRAIR), pending publication.</title>
        <authorList>
            <person name="Blyth D.M."/>
            <person name="Mccarthy S.L."/>
            <person name="Schall S.E."/>
            <person name="Stam J.A."/>
            <person name="Ong A.C."/>
            <person name="Mcgann P.T."/>
        </authorList>
    </citation>
    <scope>NUCLEOTIDE SEQUENCE [LARGE SCALE GENOMIC DNA]</scope>
    <source>
        <strain evidence="1 2">MRSN571793</strain>
    </source>
</reference>
<dbReference type="RefSeq" id="WP_134437452.1">
    <property type="nucleotide sequence ID" value="NZ_SOML01000016.1"/>
</dbReference>
<dbReference type="EMBL" id="SOML01000016">
    <property type="protein sequence ID" value="TFD92765.1"/>
    <property type="molecule type" value="Genomic_DNA"/>
</dbReference>
<dbReference type="AlphaFoldDB" id="A0A4Y8KVB3"/>
<protein>
    <submittedName>
        <fullName evidence="1">Uncharacterized protein</fullName>
    </submittedName>
</protein>
<organism evidence="1 2">
    <name type="scientific">Dysgonomonas capnocytophagoides</name>
    <dbReference type="NCBI Taxonomy" id="45254"/>
    <lineage>
        <taxon>Bacteria</taxon>
        <taxon>Pseudomonadati</taxon>
        <taxon>Bacteroidota</taxon>
        <taxon>Bacteroidia</taxon>
        <taxon>Bacteroidales</taxon>
        <taxon>Dysgonomonadaceae</taxon>
        <taxon>Dysgonomonas</taxon>
    </lineage>
</organism>
<dbReference type="Proteomes" id="UP000297861">
    <property type="component" value="Unassembled WGS sequence"/>
</dbReference>
<keyword evidence="2" id="KW-1185">Reference proteome</keyword>
<evidence type="ECO:0000313" key="1">
    <source>
        <dbReference type="EMBL" id="TFD92765.1"/>
    </source>
</evidence>
<name>A0A4Y8KVB3_9BACT</name>
<comment type="caution">
    <text evidence="1">The sequence shown here is derived from an EMBL/GenBank/DDBJ whole genome shotgun (WGS) entry which is preliminary data.</text>
</comment>
<accession>A0A4Y8KVB3</accession>
<gene>
    <name evidence="1" type="ORF">E2605_18140</name>
</gene>
<proteinExistence type="predicted"/>
<sequence length="244" mass="28814">MITVPMASGLITYLDHKVRMGSVSTYDIILLNKMRRKNRQYERILRLNFLAQLYVKYQRLYLNTSILKNSENSYESGEKTVNLIKMFFKDSDVKPEDFIHNPDTYSDDIIKMSTEYKNFLLLSAYVGIPRRTAESFVKEVEHGYSFYMLKDIITCPIPVYLDNLDRYILGLMSREELEVRFIRPSLFSQKTERAKLSVFRRGLIQMEGLYDRLLKKQIERTGKSLSELLKETELTPDQLKKIPF</sequence>
<evidence type="ECO:0000313" key="2">
    <source>
        <dbReference type="Proteomes" id="UP000297861"/>
    </source>
</evidence>